<evidence type="ECO:0000313" key="3">
    <source>
        <dbReference type="Proteomes" id="UP001164743"/>
    </source>
</evidence>
<dbReference type="RefSeq" id="XP_053026436.1">
    <property type="nucleotide sequence ID" value="XM_053162463.1"/>
</dbReference>
<evidence type="ECO:0000256" key="1">
    <source>
        <dbReference type="SAM" id="MobiDB-lite"/>
    </source>
</evidence>
<protein>
    <recommendedName>
        <fullName evidence="4">Secreted protein</fullName>
    </recommendedName>
</protein>
<evidence type="ECO:0008006" key="4">
    <source>
        <dbReference type="Google" id="ProtNLM"/>
    </source>
</evidence>
<dbReference type="Proteomes" id="UP001164743">
    <property type="component" value="Chromosome 13A"/>
</dbReference>
<keyword evidence="3" id="KW-1185">Reference proteome</keyword>
<reference evidence="2" key="1">
    <citation type="submission" date="2022-10" db="EMBL/GenBank/DDBJ databases">
        <title>Puccinia triticina Genome sequencing and assembly.</title>
        <authorList>
            <person name="Li C."/>
        </authorList>
    </citation>
    <scope>NUCLEOTIDE SEQUENCE</scope>
    <source>
        <strain evidence="2">Pt15</strain>
    </source>
</reference>
<sequence length="63" mass="6824">MHAPIHWLVSVSSILGTPTPQAATDRNDTISRIGLSMAVPSTIPSKQPSHHTSQVSWKLHSAR</sequence>
<proteinExistence type="predicted"/>
<dbReference type="EMBL" id="CP110433">
    <property type="protein sequence ID" value="WAQ90881.1"/>
    <property type="molecule type" value="Genomic_DNA"/>
</dbReference>
<accession>A0ABY7D3H0</accession>
<dbReference type="GeneID" id="77803358"/>
<feature type="region of interest" description="Disordered" evidence="1">
    <location>
        <begin position="40"/>
        <end position="63"/>
    </location>
</feature>
<organism evidence="2 3">
    <name type="scientific">Puccinia triticina</name>
    <dbReference type="NCBI Taxonomy" id="208348"/>
    <lineage>
        <taxon>Eukaryota</taxon>
        <taxon>Fungi</taxon>
        <taxon>Dikarya</taxon>
        <taxon>Basidiomycota</taxon>
        <taxon>Pucciniomycotina</taxon>
        <taxon>Pucciniomycetes</taxon>
        <taxon>Pucciniales</taxon>
        <taxon>Pucciniaceae</taxon>
        <taxon>Puccinia</taxon>
    </lineage>
</organism>
<gene>
    <name evidence="2" type="ORF">PtA15_13A281</name>
</gene>
<name>A0ABY7D3H0_9BASI</name>
<evidence type="ECO:0000313" key="2">
    <source>
        <dbReference type="EMBL" id="WAQ90881.1"/>
    </source>
</evidence>
<feature type="compositionally biased region" description="Polar residues" evidence="1">
    <location>
        <begin position="42"/>
        <end position="56"/>
    </location>
</feature>